<dbReference type="GO" id="GO:0032259">
    <property type="term" value="P:methylation"/>
    <property type="evidence" value="ECO:0007669"/>
    <property type="project" value="UniProtKB-KW"/>
</dbReference>
<evidence type="ECO:0000313" key="6">
    <source>
        <dbReference type="EMBL" id="MFC0541380.1"/>
    </source>
</evidence>
<dbReference type="EC" id="2.1.1.100" evidence="6"/>
<feature type="transmembrane region" description="Helical" evidence="5">
    <location>
        <begin position="71"/>
        <end position="89"/>
    </location>
</feature>
<gene>
    <name evidence="6" type="ORF">ACFFH7_07785</name>
</gene>
<evidence type="ECO:0000256" key="1">
    <source>
        <dbReference type="ARBA" id="ARBA00004141"/>
    </source>
</evidence>
<proteinExistence type="predicted"/>
<keyword evidence="2 5" id="KW-0812">Transmembrane</keyword>
<evidence type="ECO:0000256" key="3">
    <source>
        <dbReference type="ARBA" id="ARBA00022989"/>
    </source>
</evidence>
<reference evidence="6 7" key="1">
    <citation type="submission" date="2024-09" db="EMBL/GenBank/DDBJ databases">
        <authorList>
            <person name="Sun Q."/>
            <person name="Mori K."/>
        </authorList>
    </citation>
    <scope>NUCLEOTIDE SEQUENCE [LARGE SCALE GENOMIC DNA]</scope>
    <source>
        <strain evidence="6 7">TBRC 1432</strain>
    </source>
</reference>
<dbReference type="RefSeq" id="WP_273942617.1">
    <property type="nucleotide sequence ID" value="NZ_CP097263.1"/>
</dbReference>
<name>A0ABV6MN71_9PSEU</name>
<evidence type="ECO:0000256" key="2">
    <source>
        <dbReference type="ARBA" id="ARBA00022692"/>
    </source>
</evidence>
<comment type="subcellular location">
    <subcellularLocation>
        <location evidence="1">Membrane</location>
        <topology evidence="1">Multi-pass membrane protein</topology>
    </subcellularLocation>
</comment>
<evidence type="ECO:0000256" key="4">
    <source>
        <dbReference type="ARBA" id="ARBA00023136"/>
    </source>
</evidence>
<dbReference type="EC" id="2.1.1.334" evidence="6"/>
<dbReference type="Pfam" id="PF04140">
    <property type="entry name" value="ICMT"/>
    <property type="match status" value="1"/>
</dbReference>
<dbReference type="Proteomes" id="UP001589810">
    <property type="component" value="Unassembled WGS sequence"/>
</dbReference>
<sequence length="189" mass="20938">MVVVLWVVVALWALGEIGLQLTQLLRSKRTKTREWGSYGGIAVTAALAVVAASLLRRTLPALDFFPVREPGWLVAATILIALGGGFRLWSIATLGRYFRAVVHIQEDHHVVRTGPYRVLRHPSYTGLLVATLGLALLLGNYASTVAFELLVIVGMLYRIHVEERMLLDGLGEDYAAYMRETSRLIPGVW</sequence>
<accession>A0ABV6MN71</accession>
<keyword evidence="6" id="KW-0489">Methyltransferase</keyword>
<dbReference type="GO" id="GO:0004671">
    <property type="term" value="F:protein C-terminal S-isoprenylcysteine carboxyl O-methyltransferase activity"/>
    <property type="evidence" value="ECO:0007669"/>
    <property type="project" value="UniProtKB-EC"/>
</dbReference>
<comment type="caution">
    <text evidence="6">The sequence shown here is derived from an EMBL/GenBank/DDBJ whole genome shotgun (WGS) entry which is preliminary data.</text>
</comment>
<feature type="transmembrane region" description="Helical" evidence="5">
    <location>
        <begin position="124"/>
        <end position="157"/>
    </location>
</feature>
<evidence type="ECO:0000313" key="7">
    <source>
        <dbReference type="Proteomes" id="UP001589810"/>
    </source>
</evidence>
<keyword evidence="4 5" id="KW-0472">Membrane</keyword>
<dbReference type="InterPro" id="IPR007269">
    <property type="entry name" value="ICMT_MeTrfase"/>
</dbReference>
<feature type="transmembrane region" description="Helical" evidence="5">
    <location>
        <begin position="38"/>
        <end position="59"/>
    </location>
</feature>
<dbReference type="Gene3D" id="1.20.120.1630">
    <property type="match status" value="1"/>
</dbReference>
<protein>
    <submittedName>
        <fullName evidence="6">Methyltransferase family protein</fullName>
        <ecNumber evidence="6">2.1.1.100</ecNumber>
        <ecNumber evidence="6">2.1.1.334</ecNumber>
    </submittedName>
</protein>
<evidence type="ECO:0000256" key="5">
    <source>
        <dbReference type="SAM" id="Phobius"/>
    </source>
</evidence>
<dbReference type="PANTHER" id="PTHR43847">
    <property type="entry name" value="BLL3993 PROTEIN"/>
    <property type="match status" value="1"/>
</dbReference>
<keyword evidence="6" id="KW-0808">Transferase</keyword>
<organism evidence="6 7">
    <name type="scientific">Kutzneria chonburiensis</name>
    <dbReference type="NCBI Taxonomy" id="1483604"/>
    <lineage>
        <taxon>Bacteria</taxon>
        <taxon>Bacillati</taxon>
        <taxon>Actinomycetota</taxon>
        <taxon>Actinomycetes</taxon>
        <taxon>Pseudonocardiales</taxon>
        <taxon>Pseudonocardiaceae</taxon>
        <taxon>Kutzneria</taxon>
    </lineage>
</organism>
<dbReference type="InterPro" id="IPR052527">
    <property type="entry name" value="Metal_cation-efflux_comp"/>
</dbReference>
<keyword evidence="7" id="KW-1185">Reference proteome</keyword>
<dbReference type="EMBL" id="JBHLUD010000002">
    <property type="protein sequence ID" value="MFC0541380.1"/>
    <property type="molecule type" value="Genomic_DNA"/>
</dbReference>
<keyword evidence="3 5" id="KW-1133">Transmembrane helix</keyword>
<dbReference type="PANTHER" id="PTHR43847:SF1">
    <property type="entry name" value="BLL3993 PROTEIN"/>
    <property type="match status" value="1"/>
</dbReference>